<dbReference type="AlphaFoldDB" id="A0A2U1MSS1"/>
<accession>A0A2U1MSS1</accession>
<reference evidence="1 2" key="1">
    <citation type="journal article" date="2018" name="Mol. Plant">
        <title>The genome of Artemisia annua provides insight into the evolution of Asteraceae family and artemisinin biosynthesis.</title>
        <authorList>
            <person name="Shen Q."/>
            <person name="Zhang L."/>
            <person name="Liao Z."/>
            <person name="Wang S."/>
            <person name="Yan T."/>
            <person name="Shi P."/>
            <person name="Liu M."/>
            <person name="Fu X."/>
            <person name="Pan Q."/>
            <person name="Wang Y."/>
            <person name="Lv Z."/>
            <person name="Lu X."/>
            <person name="Zhang F."/>
            <person name="Jiang W."/>
            <person name="Ma Y."/>
            <person name="Chen M."/>
            <person name="Hao X."/>
            <person name="Li L."/>
            <person name="Tang Y."/>
            <person name="Lv G."/>
            <person name="Zhou Y."/>
            <person name="Sun X."/>
            <person name="Brodelius P.E."/>
            <person name="Rose J.K.C."/>
            <person name="Tang K."/>
        </authorList>
    </citation>
    <scope>NUCLEOTIDE SEQUENCE [LARGE SCALE GENOMIC DNA]</scope>
    <source>
        <strain evidence="2">cv. Huhao1</strain>
        <tissue evidence="1">Leaf</tissue>
    </source>
</reference>
<sequence>MPPSLFLHSLECSWQDSVISLPVVRKLNMLGTNTRGHKIPCGCCHAKLGLPMCGFLYSIKCSATKKDKEMKFTLEFSWDTVKGKVADSIIAIQNGTKIKSKVMEAGQTANKPSTLYAIPHGLKFRLIQASFHWHKNEVRTLY</sequence>
<gene>
    <name evidence="1" type="ORF">CTI12_AA264370</name>
</gene>
<organism evidence="1 2">
    <name type="scientific">Artemisia annua</name>
    <name type="common">Sweet wormwood</name>
    <dbReference type="NCBI Taxonomy" id="35608"/>
    <lineage>
        <taxon>Eukaryota</taxon>
        <taxon>Viridiplantae</taxon>
        <taxon>Streptophyta</taxon>
        <taxon>Embryophyta</taxon>
        <taxon>Tracheophyta</taxon>
        <taxon>Spermatophyta</taxon>
        <taxon>Magnoliopsida</taxon>
        <taxon>eudicotyledons</taxon>
        <taxon>Gunneridae</taxon>
        <taxon>Pentapetalae</taxon>
        <taxon>asterids</taxon>
        <taxon>campanulids</taxon>
        <taxon>Asterales</taxon>
        <taxon>Asteraceae</taxon>
        <taxon>Asteroideae</taxon>
        <taxon>Anthemideae</taxon>
        <taxon>Artemisiinae</taxon>
        <taxon>Artemisia</taxon>
    </lineage>
</organism>
<proteinExistence type="predicted"/>
<evidence type="ECO:0000313" key="1">
    <source>
        <dbReference type="EMBL" id="PWA64277.1"/>
    </source>
</evidence>
<name>A0A2U1MSS1_ARTAN</name>
<protein>
    <submittedName>
        <fullName evidence="1">Uncharacterized protein</fullName>
    </submittedName>
</protein>
<comment type="caution">
    <text evidence="1">The sequence shown here is derived from an EMBL/GenBank/DDBJ whole genome shotgun (WGS) entry which is preliminary data.</text>
</comment>
<dbReference type="OrthoDB" id="2020436at2759"/>
<keyword evidence="2" id="KW-1185">Reference proteome</keyword>
<dbReference type="EMBL" id="PKPP01004457">
    <property type="protein sequence ID" value="PWA64277.1"/>
    <property type="molecule type" value="Genomic_DNA"/>
</dbReference>
<evidence type="ECO:0000313" key="2">
    <source>
        <dbReference type="Proteomes" id="UP000245207"/>
    </source>
</evidence>
<dbReference type="Proteomes" id="UP000245207">
    <property type="component" value="Unassembled WGS sequence"/>
</dbReference>